<organism evidence="2 3">
    <name type="scientific">Mycena venus</name>
    <dbReference type="NCBI Taxonomy" id="2733690"/>
    <lineage>
        <taxon>Eukaryota</taxon>
        <taxon>Fungi</taxon>
        <taxon>Dikarya</taxon>
        <taxon>Basidiomycota</taxon>
        <taxon>Agaricomycotina</taxon>
        <taxon>Agaricomycetes</taxon>
        <taxon>Agaricomycetidae</taxon>
        <taxon>Agaricales</taxon>
        <taxon>Marasmiineae</taxon>
        <taxon>Mycenaceae</taxon>
        <taxon>Mycena</taxon>
    </lineage>
</organism>
<dbReference type="SUPFAM" id="SSF48452">
    <property type="entry name" value="TPR-like"/>
    <property type="match status" value="1"/>
</dbReference>
<dbReference type="InterPro" id="IPR024983">
    <property type="entry name" value="CHAT_dom"/>
</dbReference>
<dbReference type="PANTHER" id="PTHR19959:SF119">
    <property type="entry name" value="FUNGAL LIPASE-LIKE DOMAIN-CONTAINING PROTEIN"/>
    <property type="match status" value="1"/>
</dbReference>
<feature type="domain" description="CHAT" evidence="1">
    <location>
        <begin position="1009"/>
        <end position="1297"/>
    </location>
</feature>
<proteinExistence type="predicted"/>
<accession>A0A8H6XN37</accession>
<name>A0A8H6XN37_9AGAR</name>
<comment type="caution">
    <text evidence="2">The sequence shown here is derived from an EMBL/GenBank/DDBJ whole genome shotgun (WGS) entry which is preliminary data.</text>
</comment>
<evidence type="ECO:0000259" key="1">
    <source>
        <dbReference type="Pfam" id="PF12770"/>
    </source>
</evidence>
<dbReference type="PANTHER" id="PTHR19959">
    <property type="entry name" value="KINESIN LIGHT CHAIN"/>
    <property type="match status" value="1"/>
</dbReference>
<sequence length="1298" mass="145023">MNISDSNSSSGTKVEFTFTFTLAPVDLEDDSLGPLKTAHDLLTECEAASNISDLNTAIYLLQCIAHNWQSGHPNLRLCWHHLATALLTRFNYTADTRDVGVAMAARTLSVGVKTSINIEQMFLGMDLSVEDDPDEMLLFACSILRNFHAAPDAALLETAITLYQEGLAQQEQSYSRRWSHLGELSRALLISYHLTGDFEKVNEAITYLQEVQKLKPNRTIWLCAALITGKTWYLSETSRLMFEMSRNDEKAGQLSQSGEEFAEAFQDSGNLKDISKAVSKYKEAEHLLAVGHPYRANLLERLANVLLKQYNSTANQKDLQQAIEVQCEGLTLCTPSDPIFNASMVNWVNSLSIRHDLRIGSKLVEDTDENYNTRSVALENLRDTFQSQLDKRGNLDEIYKLVESYEKDLALQASSHPSRPFSLRRLARILEVRWNEKNDPIDIDKAVDLHTEALALCPSSHPARMIWLSDLGLELLTKFEQRGDLDDLERAIGAWREALALCPQSHPRYQRCLNDLGQALSIRYNETRDTKDVDEAIILSKNALSLYTAQDKKRGMLLNNLANALTAGFVQSKDLEDITDAIKLYEEALSLFDLLDPERSIPLVNLASAHKERWEKTQAPAEIDMAIELLQQALPLCPQPHPNHTKLLSNLAVVFQTRFLQRRTFEDLDEAITLNREVLALRPPPHAYRSLSLVNLGACLIEQTSNPLSMNEAMSVFRQASTYSCVSPFMRLIAASHWGRFAVEHSDSSSLEAYQTVIALLPQIAAFHLSLATRQRMLTAKEITVVASSAATFAIGQKQYNTAIEFLEATRSVFWAQALHLRAPLNQLQGVSPHLAYTLQTLSSSLEQASFRDTSQNISDSQKKILSMEAEGARYRRLNEEWDQTIDAVRSLPGFKDFLRPVTIMALRKAAVTGSVIVLIPGTSTSFALIVTQSKDVQCVHLPEMDPLRAQFMAQFSQALSKSAFNIDDFLESNRQLLDIADQKELQSRLNGGREQIVKMNENDTWKVFLEEIWSRIVKPVFEQLNLKKSSQPPRVWWCPTGSFAFLPLHAAGIYQPASTDCVTDYVISSYTPTLTALLDPPLVDPSSFKITAVVEPSAPNCSPLPGVEDELARIMDHVPNDWISPLCNTKGTTVLDHLKDSSIVHFACHGTQNLNNPLDSGLMLTEGLLKVAQIMQGPENNERATKKFMSLAFLSACETAKGDVKTPDEALHLAATLLFAGFRGVVATMWTIQDQDGPKVADIFYGHLFKVCDANSSLPVFPKLTGAAEALHIAVAKLREEPDISFKRWVPFVHYGL</sequence>
<dbReference type="Proteomes" id="UP000620124">
    <property type="component" value="Unassembled WGS sequence"/>
</dbReference>
<protein>
    <submittedName>
        <fullName evidence="2">CHAT domain-containing protein</fullName>
    </submittedName>
</protein>
<dbReference type="Gene3D" id="1.25.40.10">
    <property type="entry name" value="Tetratricopeptide repeat domain"/>
    <property type="match status" value="3"/>
</dbReference>
<evidence type="ECO:0000313" key="2">
    <source>
        <dbReference type="EMBL" id="KAF7343295.1"/>
    </source>
</evidence>
<gene>
    <name evidence="2" type="ORF">MVEN_01761600</name>
</gene>
<reference evidence="2" key="1">
    <citation type="submission" date="2020-05" db="EMBL/GenBank/DDBJ databases">
        <title>Mycena genomes resolve the evolution of fungal bioluminescence.</title>
        <authorList>
            <person name="Tsai I.J."/>
        </authorList>
    </citation>
    <scope>NUCLEOTIDE SEQUENCE</scope>
    <source>
        <strain evidence="2">CCC161011</strain>
    </source>
</reference>
<dbReference type="Pfam" id="PF12770">
    <property type="entry name" value="CHAT"/>
    <property type="match status" value="1"/>
</dbReference>
<dbReference type="OrthoDB" id="9991317at2759"/>
<dbReference type="EMBL" id="JACAZI010000016">
    <property type="protein sequence ID" value="KAF7343295.1"/>
    <property type="molecule type" value="Genomic_DNA"/>
</dbReference>
<dbReference type="InterPro" id="IPR011990">
    <property type="entry name" value="TPR-like_helical_dom_sf"/>
</dbReference>
<keyword evidence="3" id="KW-1185">Reference proteome</keyword>
<evidence type="ECO:0000313" key="3">
    <source>
        <dbReference type="Proteomes" id="UP000620124"/>
    </source>
</evidence>